<evidence type="ECO:0000256" key="2">
    <source>
        <dbReference type="ARBA" id="ARBA00005653"/>
    </source>
</evidence>
<dbReference type="Pfam" id="PF04678">
    <property type="entry name" value="MCU"/>
    <property type="match status" value="1"/>
</dbReference>
<dbReference type="KEGG" id="csv:101205500"/>
<accession>A0A0A0KI13</accession>
<dbReference type="OMA" id="IRICGEG"/>
<dbReference type="InterPro" id="IPR039055">
    <property type="entry name" value="MCU_fam"/>
</dbReference>
<evidence type="ECO:0000256" key="4">
    <source>
        <dbReference type="ARBA" id="ARBA00022568"/>
    </source>
</evidence>
<evidence type="ECO:0000256" key="8">
    <source>
        <dbReference type="ARBA" id="ARBA00023065"/>
    </source>
</evidence>
<evidence type="ECO:0000256" key="7">
    <source>
        <dbReference type="ARBA" id="ARBA00022989"/>
    </source>
</evidence>
<keyword evidence="3" id="KW-0813">Transport</keyword>
<dbReference type="PANTHER" id="PTHR13462">
    <property type="entry name" value="CALCIUM UNIPORTER PROTEIN, MITOCHONDRIAL"/>
    <property type="match status" value="1"/>
</dbReference>
<evidence type="ECO:0000256" key="1">
    <source>
        <dbReference type="ARBA" id="ARBA00004141"/>
    </source>
</evidence>
<dbReference type="GO" id="GO:0036444">
    <property type="term" value="P:calcium import into the mitochondrion"/>
    <property type="evidence" value="ECO:0000318"/>
    <property type="project" value="GO_Central"/>
</dbReference>
<gene>
    <name evidence="11" type="ORF">Csa_6G487650</name>
</gene>
<evidence type="ECO:0000256" key="9">
    <source>
        <dbReference type="ARBA" id="ARBA00023136"/>
    </source>
</evidence>
<dbReference type="Proteomes" id="UP000029981">
    <property type="component" value="Chromosome 6"/>
</dbReference>
<dbReference type="Gramene" id="KGN48444">
    <property type="protein sequence ID" value="KGN48444"/>
    <property type="gene ID" value="Csa_6G487650"/>
</dbReference>
<dbReference type="GO" id="GO:1990246">
    <property type="term" value="C:uniplex complex"/>
    <property type="evidence" value="ECO:0000318"/>
    <property type="project" value="GO_Central"/>
</dbReference>
<keyword evidence="9" id="KW-0472">Membrane</keyword>
<keyword evidence="8" id="KW-0406">Ion transport</keyword>
<evidence type="ECO:0000313" key="11">
    <source>
        <dbReference type="EMBL" id="KGN48444.1"/>
    </source>
</evidence>
<proteinExistence type="inferred from homology"/>
<dbReference type="eggNOG" id="KOG2966">
    <property type="taxonomic scope" value="Eukaryota"/>
</dbReference>
<organism evidence="11 12">
    <name type="scientific">Cucumis sativus</name>
    <name type="common">Cucumber</name>
    <dbReference type="NCBI Taxonomy" id="3659"/>
    <lineage>
        <taxon>Eukaryota</taxon>
        <taxon>Viridiplantae</taxon>
        <taxon>Streptophyta</taxon>
        <taxon>Embryophyta</taxon>
        <taxon>Tracheophyta</taxon>
        <taxon>Spermatophyta</taxon>
        <taxon>Magnoliopsida</taxon>
        <taxon>eudicotyledons</taxon>
        <taxon>Gunneridae</taxon>
        <taxon>Pentapetalae</taxon>
        <taxon>rosids</taxon>
        <taxon>fabids</taxon>
        <taxon>Cucurbitales</taxon>
        <taxon>Cucurbitaceae</taxon>
        <taxon>Benincaseae</taxon>
        <taxon>Cucumis</taxon>
    </lineage>
</organism>
<reference evidence="11 12" key="3">
    <citation type="journal article" date="2010" name="BMC Genomics">
        <title>Transcriptome sequencing and comparative analysis of cucumber flowers with different sex types.</title>
        <authorList>
            <person name="Guo S."/>
            <person name="Zheng Y."/>
            <person name="Joung J.G."/>
            <person name="Liu S."/>
            <person name="Zhang Z."/>
            <person name="Crasta O.R."/>
            <person name="Sobral B.W."/>
            <person name="Xu Y."/>
            <person name="Huang S."/>
            <person name="Fei Z."/>
        </authorList>
    </citation>
    <scope>NUCLEOTIDE SEQUENCE [LARGE SCALE GENOMIC DNA]</scope>
    <source>
        <strain evidence="12">cv. 9930</strain>
    </source>
</reference>
<keyword evidence="5" id="KW-0812">Transmembrane</keyword>
<reference evidence="11 12" key="2">
    <citation type="journal article" date="2009" name="PLoS ONE">
        <title>An integrated genetic and cytogenetic map of the cucumber genome.</title>
        <authorList>
            <person name="Ren Y."/>
            <person name="Zhang Z."/>
            <person name="Liu J."/>
            <person name="Staub J.E."/>
            <person name="Han Y."/>
            <person name="Cheng Z."/>
            <person name="Li X."/>
            <person name="Lu J."/>
            <person name="Miao H."/>
            <person name="Kang H."/>
            <person name="Xie B."/>
            <person name="Gu X."/>
            <person name="Wang X."/>
            <person name="Du Y."/>
            <person name="Jin W."/>
            <person name="Huang S."/>
        </authorList>
    </citation>
    <scope>NUCLEOTIDE SEQUENCE [LARGE SCALE GENOMIC DNA]</scope>
    <source>
        <strain evidence="12">cv. 9930</strain>
    </source>
</reference>
<protein>
    <recommendedName>
        <fullName evidence="10">Calcium uniporter protein C-terminal domain-containing protein</fullName>
    </recommendedName>
</protein>
<dbReference type="GO" id="GO:0051560">
    <property type="term" value="P:mitochondrial calcium ion homeostasis"/>
    <property type="evidence" value="ECO:0000318"/>
    <property type="project" value="GO_Central"/>
</dbReference>
<dbReference type="GO" id="GO:0015292">
    <property type="term" value="F:uniporter activity"/>
    <property type="evidence" value="ECO:0000318"/>
    <property type="project" value="GO_Central"/>
</dbReference>
<comment type="subcellular location">
    <subcellularLocation>
        <location evidence="1">Membrane</location>
        <topology evidence="1">Multi-pass membrane protein</topology>
    </subcellularLocation>
</comment>
<dbReference type="OrthoDB" id="278338at2759"/>
<dbReference type="STRING" id="3659.A0A0A0KI13"/>
<keyword evidence="4" id="KW-0109">Calcium transport</keyword>
<dbReference type="GO" id="GO:0005262">
    <property type="term" value="F:calcium channel activity"/>
    <property type="evidence" value="ECO:0000318"/>
    <property type="project" value="GO_Central"/>
</dbReference>
<name>A0A0A0KI13_CUCSA</name>
<comment type="similarity">
    <text evidence="2">Belongs to the MCU (TC 1.A.77) family.</text>
</comment>
<keyword evidence="7" id="KW-1133">Transmembrane helix</keyword>
<evidence type="ECO:0000256" key="5">
    <source>
        <dbReference type="ARBA" id="ARBA00022692"/>
    </source>
</evidence>
<dbReference type="AlphaFoldDB" id="A0A0A0KI13"/>
<evidence type="ECO:0000259" key="10">
    <source>
        <dbReference type="Pfam" id="PF04678"/>
    </source>
</evidence>
<sequence>MASNKALPRRLFNAANRLLFPNSPNPRPHVSNNLPLDPGDHAIFRRFLHRRPSFPPPSTFTRSSSLPPLPVGFGNVMEQLLSRDRILLDGLKPPTSVPSELEGLTVEETRKLVKLTEVVRLKRKLKEIPRSWITYREFVRICGEDCSDGNEDYGVELAKRLDHSGAVIVLGNFVFLDPEQMAKSIASLIPSLVNQNEGSKGNEELEEMEKQKTMIDMEADQQVRRELRWGLGFLVAQTAALMRLTFWELTWDVMEPICYFITSSYFMGGYAFFLTTSKEPSFEGIYQSRFMAKQKHLMKLHNFDIHKYNRLRGLHCSNPFTSTNHHFL</sequence>
<reference evidence="11 12" key="4">
    <citation type="journal article" date="2011" name="BMC Genomics">
        <title>RNA-Seq improves annotation of protein-coding genes in the cucumber genome.</title>
        <authorList>
            <person name="Li Z."/>
            <person name="Zhang Z."/>
            <person name="Yan P."/>
            <person name="Huang S."/>
            <person name="Fei Z."/>
            <person name="Lin K."/>
        </authorList>
    </citation>
    <scope>NUCLEOTIDE SEQUENCE [LARGE SCALE GENOMIC DNA]</scope>
    <source>
        <strain evidence="12">cv. 9930</strain>
    </source>
</reference>
<reference evidence="11 12" key="1">
    <citation type="journal article" date="2009" name="Nat. Genet.">
        <title>The genome of the cucumber, Cucumis sativus L.</title>
        <authorList>
            <person name="Huang S."/>
            <person name="Li R."/>
            <person name="Zhang Z."/>
            <person name="Li L."/>
            <person name="Gu X."/>
            <person name="Fan W."/>
            <person name="Lucas W.J."/>
            <person name="Wang X."/>
            <person name="Xie B."/>
            <person name="Ni P."/>
            <person name="Ren Y."/>
            <person name="Zhu H."/>
            <person name="Li J."/>
            <person name="Lin K."/>
            <person name="Jin W."/>
            <person name="Fei Z."/>
            <person name="Li G."/>
            <person name="Staub J."/>
            <person name="Kilian A."/>
            <person name="van der Vossen E.A."/>
            <person name="Wu Y."/>
            <person name="Guo J."/>
            <person name="He J."/>
            <person name="Jia Z."/>
            <person name="Ren Y."/>
            <person name="Tian G."/>
            <person name="Lu Y."/>
            <person name="Ruan J."/>
            <person name="Qian W."/>
            <person name="Wang M."/>
            <person name="Huang Q."/>
            <person name="Li B."/>
            <person name="Xuan Z."/>
            <person name="Cao J."/>
            <person name="Asan"/>
            <person name="Wu Z."/>
            <person name="Zhang J."/>
            <person name="Cai Q."/>
            <person name="Bai Y."/>
            <person name="Zhao B."/>
            <person name="Han Y."/>
            <person name="Li Y."/>
            <person name="Li X."/>
            <person name="Wang S."/>
            <person name="Shi Q."/>
            <person name="Liu S."/>
            <person name="Cho W.K."/>
            <person name="Kim J.Y."/>
            <person name="Xu Y."/>
            <person name="Heller-Uszynska K."/>
            <person name="Miao H."/>
            <person name="Cheng Z."/>
            <person name="Zhang S."/>
            <person name="Wu J."/>
            <person name="Yang Y."/>
            <person name="Kang H."/>
            <person name="Li M."/>
            <person name="Liang H."/>
            <person name="Ren X."/>
            <person name="Shi Z."/>
            <person name="Wen M."/>
            <person name="Jian M."/>
            <person name="Yang H."/>
            <person name="Zhang G."/>
            <person name="Yang Z."/>
            <person name="Chen R."/>
            <person name="Liu S."/>
            <person name="Li J."/>
            <person name="Ma L."/>
            <person name="Liu H."/>
            <person name="Zhou Y."/>
            <person name="Zhao J."/>
            <person name="Fang X."/>
            <person name="Li G."/>
            <person name="Fang L."/>
            <person name="Li Y."/>
            <person name="Liu D."/>
            <person name="Zheng H."/>
            <person name="Zhang Y."/>
            <person name="Qin N."/>
            <person name="Li Z."/>
            <person name="Yang G."/>
            <person name="Yang S."/>
            <person name="Bolund L."/>
            <person name="Kristiansen K."/>
            <person name="Zheng H."/>
            <person name="Li S."/>
            <person name="Zhang X."/>
            <person name="Yang H."/>
            <person name="Wang J."/>
            <person name="Sun R."/>
            <person name="Zhang B."/>
            <person name="Jiang S."/>
            <person name="Wang J."/>
            <person name="Du Y."/>
            <person name="Li S."/>
        </authorList>
    </citation>
    <scope>NUCLEOTIDE SEQUENCE [LARGE SCALE GENOMIC DNA]</scope>
    <source>
        <strain evidence="12">cv. 9930</strain>
    </source>
</reference>
<dbReference type="InterPro" id="IPR006769">
    <property type="entry name" value="MCU_C"/>
</dbReference>
<evidence type="ECO:0000313" key="12">
    <source>
        <dbReference type="Proteomes" id="UP000029981"/>
    </source>
</evidence>
<dbReference type="PANTHER" id="PTHR13462:SF31">
    <property type="entry name" value="CALCIUM UNIPORTER PROTEIN 1, MITOCHONDRIAL"/>
    <property type="match status" value="1"/>
</dbReference>
<keyword evidence="6" id="KW-0106">Calcium</keyword>
<dbReference type="EMBL" id="CM002927">
    <property type="protein sequence ID" value="KGN48444.1"/>
    <property type="molecule type" value="Genomic_DNA"/>
</dbReference>
<evidence type="ECO:0000256" key="6">
    <source>
        <dbReference type="ARBA" id="ARBA00022837"/>
    </source>
</evidence>
<feature type="domain" description="Calcium uniporter protein C-terminal" evidence="10">
    <location>
        <begin position="151"/>
        <end position="311"/>
    </location>
</feature>
<evidence type="ECO:0000256" key="3">
    <source>
        <dbReference type="ARBA" id="ARBA00022448"/>
    </source>
</evidence>
<keyword evidence="12" id="KW-1185">Reference proteome</keyword>